<dbReference type="InterPro" id="IPR036869">
    <property type="entry name" value="J_dom_sf"/>
</dbReference>
<dbReference type="Pfam" id="PF00226">
    <property type="entry name" value="DnaJ"/>
    <property type="match status" value="1"/>
</dbReference>
<evidence type="ECO:0000313" key="3">
    <source>
        <dbReference type="EMBL" id="KAF2035631.1"/>
    </source>
</evidence>
<sequence>MSTSMQNHYDILGVSRNASTLDIKGAYSRILQSNHPERTGLHGPSAKTQADKLIRAANAAWAVLSNPITKEMYDRTLPPKMPWSQYATSPSGGLGARPPSPSKARADEPRLTDNHSHSEVKGKEAEFRTMKTSAGTLVNIKISNWRLDILFSKKFRFINDVSELSDPTKTSDIVSFEIGLERDKNANEVCDPTINELTIKVQEVPGKLHISNIQTIFRELSARTTSLIITLTATNMPWLIQRTLPWEFGFEFDMNNQFATINRQRATCMIFSVEEPPLEVQTGRGIGTPEHVLKEDELKANAWCVLGDDRLCTVMYGSGRVEMWGLVAVGYRKGARLGAFV</sequence>
<comment type="caution">
    <text evidence="3">The sequence shown here is derived from an EMBL/GenBank/DDBJ whole genome shotgun (WGS) entry which is preliminary data.</text>
</comment>
<dbReference type="SMART" id="SM00271">
    <property type="entry name" value="DnaJ"/>
    <property type="match status" value="1"/>
</dbReference>
<dbReference type="Gene3D" id="1.10.287.110">
    <property type="entry name" value="DnaJ domain"/>
    <property type="match status" value="1"/>
</dbReference>
<name>A0A9P4HMD7_9PLEO</name>
<reference evidence="3" key="1">
    <citation type="journal article" date="2020" name="Stud. Mycol.">
        <title>101 Dothideomycetes genomes: a test case for predicting lifestyles and emergence of pathogens.</title>
        <authorList>
            <person name="Haridas S."/>
            <person name="Albert R."/>
            <person name="Binder M."/>
            <person name="Bloem J."/>
            <person name="Labutti K."/>
            <person name="Salamov A."/>
            <person name="Andreopoulos B."/>
            <person name="Baker S."/>
            <person name="Barry K."/>
            <person name="Bills G."/>
            <person name="Bluhm B."/>
            <person name="Cannon C."/>
            <person name="Castanera R."/>
            <person name="Culley D."/>
            <person name="Daum C."/>
            <person name="Ezra D."/>
            <person name="Gonzalez J."/>
            <person name="Henrissat B."/>
            <person name="Kuo A."/>
            <person name="Liang C."/>
            <person name="Lipzen A."/>
            <person name="Lutzoni F."/>
            <person name="Magnuson J."/>
            <person name="Mondo S."/>
            <person name="Nolan M."/>
            <person name="Ohm R."/>
            <person name="Pangilinan J."/>
            <person name="Park H.-J."/>
            <person name="Ramirez L."/>
            <person name="Alfaro M."/>
            <person name="Sun H."/>
            <person name="Tritt A."/>
            <person name="Yoshinaga Y."/>
            <person name="Zwiers L.-H."/>
            <person name="Turgeon B."/>
            <person name="Goodwin S."/>
            <person name="Spatafora J."/>
            <person name="Crous P."/>
            <person name="Grigoriev I."/>
        </authorList>
    </citation>
    <scope>NUCLEOTIDE SEQUENCE</scope>
    <source>
        <strain evidence="3">CBS 110217</strain>
    </source>
</reference>
<keyword evidence="4" id="KW-1185">Reference proteome</keyword>
<evidence type="ECO:0000256" key="1">
    <source>
        <dbReference type="SAM" id="MobiDB-lite"/>
    </source>
</evidence>
<evidence type="ECO:0000313" key="4">
    <source>
        <dbReference type="Proteomes" id="UP000799777"/>
    </source>
</evidence>
<feature type="compositionally biased region" description="Basic and acidic residues" evidence="1">
    <location>
        <begin position="104"/>
        <end position="119"/>
    </location>
</feature>
<dbReference type="OrthoDB" id="445556at2759"/>
<organism evidence="3 4">
    <name type="scientific">Setomelanomma holmii</name>
    <dbReference type="NCBI Taxonomy" id="210430"/>
    <lineage>
        <taxon>Eukaryota</taxon>
        <taxon>Fungi</taxon>
        <taxon>Dikarya</taxon>
        <taxon>Ascomycota</taxon>
        <taxon>Pezizomycotina</taxon>
        <taxon>Dothideomycetes</taxon>
        <taxon>Pleosporomycetidae</taxon>
        <taxon>Pleosporales</taxon>
        <taxon>Pleosporineae</taxon>
        <taxon>Phaeosphaeriaceae</taxon>
        <taxon>Setomelanomma</taxon>
    </lineage>
</organism>
<dbReference type="Proteomes" id="UP000799777">
    <property type="component" value="Unassembled WGS sequence"/>
</dbReference>
<dbReference type="SUPFAM" id="SSF46565">
    <property type="entry name" value="Chaperone J-domain"/>
    <property type="match status" value="1"/>
</dbReference>
<proteinExistence type="predicted"/>
<dbReference type="InterPro" id="IPR001623">
    <property type="entry name" value="DnaJ_domain"/>
</dbReference>
<dbReference type="PRINTS" id="PR00625">
    <property type="entry name" value="JDOMAIN"/>
</dbReference>
<dbReference type="PROSITE" id="PS50076">
    <property type="entry name" value="DNAJ_2"/>
    <property type="match status" value="1"/>
</dbReference>
<accession>A0A9P4HMD7</accession>
<feature type="region of interest" description="Disordered" evidence="1">
    <location>
        <begin position="83"/>
        <end position="119"/>
    </location>
</feature>
<dbReference type="AlphaFoldDB" id="A0A9P4HMD7"/>
<dbReference type="EMBL" id="ML978157">
    <property type="protein sequence ID" value="KAF2035631.1"/>
    <property type="molecule type" value="Genomic_DNA"/>
</dbReference>
<gene>
    <name evidence="3" type="ORF">EK21DRAFT_54040</name>
</gene>
<feature type="domain" description="J" evidence="2">
    <location>
        <begin position="7"/>
        <end position="77"/>
    </location>
</feature>
<dbReference type="CDD" id="cd06257">
    <property type="entry name" value="DnaJ"/>
    <property type="match status" value="1"/>
</dbReference>
<protein>
    <recommendedName>
        <fullName evidence="2">J domain-containing protein</fullName>
    </recommendedName>
</protein>
<evidence type="ECO:0000259" key="2">
    <source>
        <dbReference type="PROSITE" id="PS50076"/>
    </source>
</evidence>